<dbReference type="GO" id="GO:0055085">
    <property type="term" value="P:transmembrane transport"/>
    <property type="evidence" value="ECO:0007669"/>
    <property type="project" value="UniProtKB-ARBA"/>
</dbReference>
<dbReference type="PANTHER" id="PTHR43776">
    <property type="entry name" value="TRANSPORT ATP-BINDING PROTEIN"/>
    <property type="match status" value="1"/>
</dbReference>
<organism evidence="6 7">
    <name type="scientific">Sanguibacter gelidistatuariae</name>
    <dbReference type="NCBI Taxonomy" id="1814289"/>
    <lineage>
        <taxon>Bacteria</taxon>
        <taxon>Bacillati</taxon>
        <taxon>Actinomycetota</taxon>
        <taxon>Actinomycetes</taxon>
        <taxon>Micrococcales</taxon>
        <taxon>Sanguibacteraceae</taxon>
        <taxon>Sanguibacter</taxon>
    </lineage>
</organism>
<dbReference type="Pfam" id="PF08352">
    <property type="entry name" value="oligo_HPY"/>
    <property type="match status" value="1"/>
</dbReference>
<evidence type="ECO:0000259" key="5">
    <source>
        <dbReference type="PROSITE" id="PS50893"/>
    </source>
</evidence>
<dbReference type="AlphaFoldDB" id="A0A1G6RQ78"/>
<dbReference type="STRING" id="1814289.SAMN05216410_2749"/>
<keyword evidence="4 6" id="KW-0067">ATP-binding</keyword>
<protein>
    <submittedName>
        <fullName evidence="6">Peptide/nickel transport system ATP-binding protein</fullName>
    </submittedName>
</protein>
<dbReference type="SMART" id="SM00382">
    <property type="entry name" value="AAA"/>
    <property type="match status" value="2"/>
</dbReference>
<dbReference type="GO" id="GO:0005524">
    <property type="term" value="F:ATP binding"/>
    <property type="evidence" value="ECO:0007669"/>
    <property type="project" value="UniProtKB-KW"/>
</dbReference>
<sequence>MSIDETLALDIRGLRVSFAGVGEVLRGVDLTVAPGECVAVVGESGSGKSVLVRSVLGLASEGGSTALVSADRFTVGRTDTRRLSARGWRALRGAGVGLVLQDALASLDPLRTIGAEVGETLALRKVPRAQRRERVLRALEAAGLDSPELRFVQRPGQLSGGMRQRALIASALVAAPPLLVLDEPTTALDATVAARVLDTLAALRDAGTALLLISHDLAAVAQIADRVVVLDDGAVVEHGPIARVLMAPEHPTTRRLVDAVPHGPKPGPAPALGPVMLSARGVSRTFPTPGGGHVRAVDNVDLDLRRGEVLGLVGESGSGKTTLARLLLAADLPDAGDITLDGEPWSGATHRGRLGRRHQVQLVPQDPLASFDPRFTAGRILREALARGRSTSSPAELLDAVRLPHSVLGRRPRSLSGGQRQRLAIARALALEPDVLVCDEPVSALDVTVQAEILDLLVGLQRSRALSMVFVSHDLAVVRRVCDTVLVMREGRVVERGPVEEVFAEPQHPFTRELLAARRSAGPALRRA</sequence>
<comment type="similarity">
    <text evidence="1">Belongs to the ABC transporter superfamily.</text>
</comment>
<dbReference type="InterPro" id="IPR003593">
    <property type="entry name" value="AAA+_ATPase"/>
</dbReference>
<feature type="domain" description="ABC transporter" evidence="5">
    <location>
        <begin position="9"/>
        <end position="257"/>
    </location>
</feature>
<reference evidence="6 7" key="1">
    <citation type="submission" date="2016-09" db="EMBL/GenBank/DDBJ databases">
        <authorList>
            <person name="Capua I."/>
            <person name="De Benedictis P."/>
            <person name="Joannis T."/>
            <person name="Lombin L.H."/>
            <person name="Cattoli G."/>
        </authorList>
    </citation>
    <scope>NUCLEOTIDE SEQUENCE [LARGE SCALE GENOMIC DNA]</scope>
    <source>
        <strain evidence="6 7">ISLP-3</strain>
    </source>
</reference>
<dbReference type="Proteomes" id="UP000199039">
    <property type="component" value="Unassembled WGS sequence"/>
</dbReference>
<evidence type="ECO:0000256" key="1">
    <source>
        <dbReference type="ARBA" id="ARBA00005417"/>
    </source>
</evidence>
<dbReference type="OrthoDB" id="4008250at2"/>
<dbReference type="GO" id="GO:0015833">
    <property type="term" value="P:peptide transport"/>
    <property type="evidence" value="ECO:0007669"/>
    <property type="project" value="InterPro"/>
</dbReference>
<dbReference type="InterPro" id="IPR050319">
    <property type="entry name" value="ABC_transp_ATP-bind"/>
</dbReference>
<dbReference type="InterPro" id="IPR003439">
    <property type="entry name" value="ABC_transporter-like_ATP-bd"/>
</dbReference>
<dbReference type="RefSeq" id="WP_093184027.1">
    <property type="nucleotide sequence ID" value="NZ_FMYH01000005.1"/>
</dbReference>
<dbReference type="PANTHER" id="PTHR43776:SF7">
    <property type="entry name" value="D,D-DIPEPTIDE TRANSPORT ATP-BINDING PROTEIN DDPF-RELATED"/>
    <property type="match status" value="1"/>
</dbReference>
<evidence type="ECO:0000256" key="3">
    <source>
        <dbReference type="ARBA" id="ARBA00022741"/>
    </source>
</evidence>
<dbReference type="InterPro" id="IPR027417">
    <property type="entry name" value="P-loop_NTPase"/>
</dbReference>
<evidence type="ECO:0000256" key="2">
    <source>
        <dbReference type="ARBA" id="ARBA00022448"/>
    </source>
</evidence>
<dbReference type="Gene3D" id="3.40.50.300">
    <property type="entry name" value="P-loop containing nucleotide triphosphate hydrolases"/>
    <property type="match status" value="2"/>
</dbReference>
<gene>
    <name evidence="6" type="ORF">SAMN05216410_2749</name>
</gene>
<keyword evidence="2" id="KW-0813">Transport</keyword>
<dbReference type="PROSITE" id="PS50893">
    <property type="entry name" value="ABC_TRANSPORTER_2"/>
    <property type="match status" value="2"/>
</dbReference>
<dbReference type="SUPFAM" id="SSF52540">
    <property type="entry name" value="P-loop containing nucleoside triphosphate hydrolases"/>
    <property type="match status" value="2"/>
</dbReference>
<feature type="domain" description="ABC transporter" evidence="5">
    <location>
        <begin position="277"/>
        <end position="515"/>
    </location>
</feature>
<accession>A0A1G6RQ78</accession>
<dbReference type="CDD" id="cd03257">
    <property type="entry name" value="ABC_NikE_OppD_transporters"/>
    <property type="match status" value="2"/>
</dbReference>
<keyword evidence="7" id="KW-1185">Reference proteome</keyword>
<dbReference type="InterPro" id="IPR017871">
    <property type="entry name" value="ABC_transporter-like_CS"/>
</dbReference>
<dbReference type="Pfam" id="PF00005">
    <property type="entry name" value="ABC_tran"/>
    <property type="match status" value="2"/>
</dbReference>
<dbReference type="InterPro" id="IPR013563">
    <property type="entry name" value="Oligopep_ABC_C"/>
</dbReference>
<dbReference type="GO" id="GO:0016887">
    <property type="term" value="F:ATP hydrolysis activity"/>
    <property type="evidence" value="ECO:0007669"/>
    <property type="project" value="InterPro"/>
</dbReference>
<name>A0A1G6RQ78_9MICO</name>
<keyword evidence="3" id="KW-0547">Nucleotide-binding</keyword>
<evidence type="ECO:0000313" key="7">
    <source>
        <dbReference type="Proteomes" id="UP000199039"/>
    </source>
</evidence>
<dbReference type="PROSITE" id="PS00211">
    <property type="entry name" value="ABC_TRANSPORTER_1"/>
    <property type="match status" value="2"/>
</dbReference>
<evidence type="ECO:0000313" key="6">
    <source>
        <dbReference type="EMBL" id="SDD06782.1"/>
    </source>
</evidence>
<evidence type="ECO:0000256" key="4">
    <source>
        <dbReference type="ARBA" id="ARBA00022840"/>
    </source>
</evidence>
<proteinExistence type="inferred from homology"/>
<dbReference type="EMBL" id="FMYH01000005">
    <property type="protein sequence ID" value="SDD06782.1"/>
    <property type="molecule type" value="Genomic_DNA"/>
</dbReference>